<dbReference type="RefSeq" id="WP_244727417.1">
    <property type="nucleotide sequence ID" value="NZ_JALIRP010000007.1"/>
</dbReference>
<evidence type="ECO:0000313" key="2">
    <source>
        <dbReference type="Proteomes" id="UP001139347"/>
    </source>
</evidence>
<protein>
    <submittedName>
        <fullName evidence="1">Uncharacterized protein</fullName>
    </submittedName>
</protein>
<comment type="caution">
    <text evidence="1">The sequence shown here is derived from an EMBL/GenBank/DDBJ whole genome shotgun (WGS) entry which is preliminary data.</text>
</comment>
<evidence type="ECO:0000313" key="1">
    <source>
        <dbReference type="EMBL" id="MCJ8013693.1"/>
    </source>
</evidence>
<keyword evidence="2" id="KW-1185">Reference proteome</keyword>
<dbReference type="EMBL" id="JALIRP010000007">
    <property type="protein sequence ID" value="MCJ8013693.1"/>
    <property type="molecule type" value="Genomic_DNA"/>
</dbReference>
<sequence length="846" mass="92331">MKNIRNVWVALLSVCIVSQYPLSMTHATSGAADNAVTNSLGSILLSSKVQVSLEDVNIWPQAAGNILTYTLNFSNSGSSSSSLMNYFSKVATPGGSLIMGHPISGDDLKKSVQPKDNIRVTYYVNLKQVSSLKGLKIPVYVWDANAKGYLKHAGTFTLPANDSTVTANGKSLNTTLNNIPVTASSESLELYPFNGKVYAKVGFSLTNRGKKVLEDPGYMAYLVSGGGSIFKLALSTQTAYQVQPGEKKTLYYVCELPANLNTANMKLQFTQKDETLNLEYATSAYKLPKAVVPNQVVGYGQVQKIMINHNSIETSLQNASVLGENGKGKWSFQLRVKNTGNKTVTFPAYSLAVKSIKGKSFPVESNGLSGITLKPLEEKVIPLSVQIPLEVEQNTLKLEMIEAAEQKEKDKDADVKGSVGITDSGVNIKLPVAYFVIPYIPYTDAQMGMPYLATNSFGSFSYSLESLQRLPWKEEDIVSAKLKITNTQSTNLSLPELKGSLKADLQDLSETTQVLVDHEAAVLRPGESTRINVLAHIPYTQEFRKLKIDLYTLEKDEKKAFLSLSTQGAITEIEPIKQGESYVISGQGKNANVTETNTGVYSGMNANIVATEMLLSSDEKRQTRMPRLQAYYKTGDGKLYDATANQPDTPASPGVNQRITFWAKLPKSVDTSGLKLVLGQGITGNKLSETGEEPSGYVNPVSMKLHPVDIQPKTNLSQIPLAPYTLSVLNSKGLFITGGNSIQINMNYNLNLKDNAEAEAGGLNHKLVLKMTDSYGQSQEKTLSIGTDLTPGNHHSYSVSFSFSQQKRQSGESYLLTLYDEIAGERIELGSERYPLFIEDPTESDR</sequence>
<gene>
    <name evidence="1" type="ORF">MUG84_18365</name>
</gene>
<organism evidence="1 2">
    <name type="scientific">Paenibacillus mangrovi</name>
    <dbReference type="NCBI Taxonomy" id="2931978"/>
    <lineage>
        <taxon>Bacteria</taxon>
        <taxon>Bacillati</taxon>
        <taxon>Bacillota</taxon>
        <taxon>Bacilli</taxon>
        <taxon>Bacillales</taxon>
        <taxon>Paenibacillaceae</taxon>
        <taxon>Paenibacillus</taxon>
    </lineage>
</organism>
<reference evidence="1" key="1">
    <citation type="submission" date="2022-04" db="EMBL/GenBank/DDBJ databases">
        <title>Paenibacillus mangrovi sp. nov., a novel endophytic bacterium isolated from bark of Kandelia candel.</title>
        <authorList>
            <person name="Tuo L."/>
        </authorList>
    </citation>
    <scope>NUCLEOTIDE SEQUENCE</scope>
    <source>
        <strain evidence="1">KQZ6P-2</strain>
    </source>
</reference>
<accession>A0A9X1WU84</accession>
<dbReference type="Proteomes" id="UP001139347">
    <property type="component" value="Unassembled WGS sequence"/>
</dbReference>
<name>A0A9X1WU84_9BACL</name>
<dbReference type="AlphaFoldDB" id="A0A9X1WU84"/>
<proteinExistence type="predicted"/>